<proteinExistence type="predicted"/>
<reference evidence="1 2" key="1">
    <citation type="submission" date="2019-02" db="EMBL/GenBank/DDBJ databases">
        <title>Deep-cultivation of Planctomycetes and their phenomic and genomic characterization uncovers novel biology.</title>
        <authorList>
            <person name="Wiegand S."/>
            <person name="Jogler M."/>
            <person name="Boedeker C."/>
            <person name="Pinto D."/>
            <person name="Vollmers J."/>
            <person name="Rivas-Marin E."/>
            <person name="Kohn T."/>
            <person name="Peeters S.H."/>
            <person name="Heuer A."/>
            <person name="Rast P."/>
            <person name="Oberbeckmann S."/>
            <person name="Bunk B."/>
            <person name="Jeske O."/>
            <person name="Meyerdierks A."/>
            <person name="Storesund J.E."/>
            <person name="Kallscheuer N."/>
            <person name="Luecker S."/>
            <person name="Lage O.M."/>
            <person name="Pohl T."/>
            <person name="Merkel B.J."/>
            <person name="Hornburger P."/>
            <person name="Mueller R.-W."/>
            <person name="Bruemmer F."/>
            <person name="Labrenz M."/>
            <person name="Spormann A.M."/>
            <person name="Op Den Camp H."/>
            <person name="Overmann J."/>
            <person name="Amann R."/>
            <person name="Jetten M.S.M."/>
            <person name="Mascher T."/>
            <person name="Medema M.H."/>
            <person name="Devos D.P."/>
            <person name="Kaster A.-K."/>
            <person name="Ovreas L."/>
            <person name="Rohde M."/>
            <person name="Galperin M.Y."/>
            <person name="Jogler C."/>
        </authorList>
    </citation>
    <scope>NUCLEOTIDE SEQUENCE [LARGE SCALE GENOMIC DNA]</scope>
    <source>
        <strain evidence="1 2">Poly41</strain>
    </source>
</reference>
<dbReference type="Proteomes" id="UP000319143">
    <property type="component" value="Unassembled WGS sequence"/>
</dbReference>
<organism evidence="1 2">
    <name type="scientific">Novipirellula artificiosorum</name>
    <dbReference type="NCBI Taxonomy" id="2528016"/>
    <lineage>
        <taxon>Bacteria</taxon>
        <taxon>Pseudomonadati</taxon>
        <taxon>Planctomycetota</taxon>
        <taxon>Planctomycetia</taxon>
        <taxon>Pirellulales</taxon>
        <taxon>Pirellulaceae</taxon>
        <taxon>Novipirellula</taxon>
    </lineage>
</organism>
<evidence type="ECO:0000313" key="1">
    <source>
        <dbReference type="EMBL" id="TWU42750.1"/>
    </source>
</evidence>
<dbReference type="EMBL" id="SJPV01000001">
    <property type="protein sequence ID" value="TWU42750.1"/>
    <property type="molecule type" value="Genomic_DNA"/>
</dbReference>
<evidence type="ECO:0000313" key="2">
    <source>
        <dbReference type="Proteomes" id="UP000319143"/>
    </source>
</evidence>
<gene>
    <name evidence="1" type="ORF">Poly41_10500</name>
</gene>
<keyword evidence="2" id="KW-1185">Reference proteome</keyword>
<sequence>MASEEVYHGPCHSRHHSRAEVVQVLATRKTRPDGKPACKASGRKMANSATPAWIWVCAMEFGLQATAGCARAAKA</sequence>
<name>A0A5C6E1I2_9BACT</name>
<comment type="caution">
    <text evidence="1">The sequence shown here is derived from an EMBL/GenBank/DDBJ whole genome shotgun (WGS) entry which is preliminary data.</text>
</comment>
<accession>A0A5C6E1I2</accession>
<protein>
    <submittedName>
        <fullName evidence="1">Uncharacterized protein</fullName>
    </submittedName>
</protein>
<dbReference type="AlphaFoldDB" id="A0A5C6E1I2"/>